<evidence type="ECO:0000313" key="2">
    <source>
        <dbReference type="Proteomes" id="UP000295117"/>
    </source>
</evidence>
<name>A0A4R8RWW7_9MYCO</name>
<proteinExistence type="predicted"/>
<sequence>MNPDAAAADPRFVELTSQYENWRRTYSYAGQLSLNAAVWEDGRLHLRDGYPCEGWTSLIVEPKDGGCNVLRATTERRNEPHESLVAFFSDIDDAGKYIIWDLGESLRMDFHLDPVQWAWEDEGLDARVRQVSLDRYVSKFELKSDPSRYFVLQAGGIRPENHLLPLTYRQLNYLLLNGLPASIISQL</sequence>
<comment type="caution">
    <text evidence="1">The sequence shown here is derived from an EMBL/GenBank/DDBJ whole genome shotgun (WGS) entry which is preliminary data.</text>
</comment>
<accession>A0A4R8RWW7</accession>
<dbReference type="RefSeq" id="WP_153226837.1">
    <property type="nucleotide sequence ID" value="NZ_PECH01000009.1"/>
</dbReference>
<reference evidence="1 2" key="1">
    <citation type="journal article" date="2019" name="Sci. Rep.">
        <title>Extended insight into the Mycobacterium chelonae-abscessus complex through whole genome sequencing of Mycobacterium salmoniphilum outbreak and Mycobacterium salmoniphilum-like strains.</title>
        <authorList>
            <person name="Behra P.R.K."/>
            <person name="Das S."/>
            <person name="Pettersson B.M.F."/>
            <person name="Shirreff L."/>
            <person name="DuCote T."/>
            <person name="Jacobsson K.G."/>
            <person name="Ennis D.G."/>
            <person name="Kirsebom L.A."/>
        </authorList>
    </citation>
    <scope>NUCLEOTIDE SEQUENCE [LARGE SCALE GENOMIC DNA]</scope>
    <source>
        <strain evidence="1 2">DE 4585</strain>
    </source>
</reference>
<organism evidence="1 2">
    <name type="scientific">Mycobacteroides salmoniphilum</name>
    <dbReference type="NCBI Taxonomy" id="404941"/>
    <lineage>
        <taxon>Bacteria</taxon>
        <taxon>Bacillati</taxon>
        <taxon>Actinomycetota</taxon>
        <taxon>Actinomycetes</taxon>
        <taxon>Mycobacteriales</taxon>
        <taxon>Mycobacteriaceae</taxon>
        <taxon>Mycobacteroides</taxon>
    </lineage>
</organism>
<dbReference type="AlphaFoldDB" id="A0A4R8RWW7"/>
<protein>
    <submittedName>
        <fullName evidence="1">Uncharacterized protein</fullName>
    </submittedName>
</protein>
<dbReference type="Proteomes" id="UP000295117">
    <property type="component" value="Unassembled WGS sequence"/>
</dbReference>
<gene>
    <name evidence="1" type="ORF">DE4585_03917</name>
</gene>
<evidence type="ECO:0000313" key="1">
    <source>
        <dbReference type="EMBL" id="TDZ78081.1"/>
    </source>
</evidence>
<dbReference type="EMBL" id="PECH01000009">
    <property type="protein sequence ID" value="TDZ78081.1"/>
    <property type="molecule type" value="Genomic_DNA"/>
</dbReference>